<dbReference type="PRINTS" id="PR00463">
    <property type="entry name" value="EP450I"/>
</dbReference>
<evidence type="ECO:0000256" key="7">
    <source>
        <dbReference type="ARBA" id="ARBA00023033"/>
    </source>
</evidence>
<dbReference type="GO" id="GO:0004497">
    <property type="term" value="F:monooxygenase activity"/>
    <property type="evidence" value="ECO:0007669"/>
    <property type="project" value="UniProtKB-KW"/>
</dbReference>
<comment type="similarity">
    <text evidence="2">Belongs to the cytochrome P450 family.</text>
</comment>
<dbReference type="InterPro" id="IPR036396">
    <property type="entry name" value="Cyt_P450_sf"/>
</dbReference>
<evidence type="ECO:0000256" key="3">
    <source>
        <dbReference type="ARBA" id="ARBA00022617"/>
    </source>
</evidence>
<dbReference type="Gene3D" id="3.40.50.1110">
    <property type="entry name" value="SGNH hydrolase"/>
    <property type="match status" value="1"/>
</dbReference>
<dbReference type="GO" id="GO:0020037">
    <property type="term" value="F:heme binding"/>
    <property type="evidence" value="ECO:0007669"/>
    <property type="project" value="InterPro"/>
</dbReference>
<keyword evidence="6 8" id="KW-0408">Iron</keyword>
<reference evidence="9" key="1">
    <citation type="journal article" date="2020" name="BMC Genomics">
        <title>Correction to: Identification and distribution of gene clusters required for synthesis of sphingolipid metabolism inhibitors in diverse species of the filamentous fungus Fusarium.</title>
        <authorList>
            <person name="Kim H.S."/>
            <person name="Lohmar J.M."/>
            <person name="Busman M."/>
            <person name="Brown D.W."/>
            <person name="Naumann T.A."/>
            <person name="Divon H.H."/>
            <person name="Lysoe E."/>
            <person name="Uhlig S."/>
            <person name="Proctor R.H."/>
        </authorList>
    </citation>
    <scope>NUCLEOTIDE SEQUENCE</scope>
    <source>
        <strain evidence="9">NRRL 20472</strain>
    </source>
</reference>
<evidence type="ECO:0000256" key="6">
    <source>
        <dbReference type="ARBA" id="ARBA00023004"/>
    </source>
</evidence>
<evidence type="ECO:0000313" key="9">
    <source>
        <dbReference type="EMBL" id="KAF4967936.1"/>
    </source>
</evidence>
<evidence type="ECO:0000256" key="5">
    <source>
        <dbReference type="ARBA" id="ARBA00023002"/>
    </source>
</evidence>
<dbReference type="CDD" id="cd11065">
    <property type="entry name" value="CYP64-like"/>
    <property type="match status" value="1"/>
</dbReference>
<dbReference type="Proteomes" id="UP000622797">
    <property type="component" value="Unassembled WGS sequence"/>
</dbReference>
<evidence type="ECO:0000256" key="1">
    <source>
        <dbReference type="ARBA" id="ARBA00001971"/>
    </source>
</evidence>
<name>A0A8H4XBC0_9HYPO</name>
<reference evidence="9" key="2">
    <citation type="submission" date="2020-05" db="EMBL/GenBank/DDBJ databases">
        <authorList>
            <person name="Kim H.-S."/>
            <person name="Proctor R.H."/>
            <person name="Brown D.W."/>
        </authorList>
    </citation>
    <scope>NUCLEOTIDE SEQUENCE</scope>
    <source>
        <strain evidence="9">NRRL 20472</strain>
    </source>
</reference>
<sequence length="1135" mass="126038">MSSITSLSLGLSAAVVLWFLYSLVGRRSKGPLPPGPKPAALIGNIHQLPKSLQWLHLYHWSKEYGPVMHLSMGGQPLIILSTHQAAHDLLNRRSAQYSHRPRFVMCGELVTKNMHMLLRPYDERYKLHQRMEAPLLTLRSASTYRTLQDIESQQLLFDVLNESERVGEKGLDFHHHHERAMASFIYCLNYGYRLITGYEKELLDGKKVQAEFARTGQVGAYIVDSFPSLNHLPKFLAPWKKEAEGLWELERSLHVGNLRKGLGNPGWNFSKYMEASSEARDMPEEELAFDLGILADAGLDTSTVALDWFIVAWLTSGEQWVPKAQALLDEVVGRARMPTFEDRPKLAYIDAIASETLRWRPVVVGGVPHFVREEDTYMGYRIPANSIVLGNAYAITRDESVFGKNVDQFVPERWLADNTENREPSIDVCGLNTTALKDLPLTGFGFGRRVCTGRNIARNQLFIQMARMLWSFNVSVGMNESTGLKHKVNDMDINEGFVAVPKPFKAVYTPRGAWARDIILERGTTHNIDHAGILNGAKKDRLAKADLLRLESKFDSVANLLSSSTSPLPSITIASHPKEISPVSNSSSLAPSEPESPFLSLFTFPLSAKSHALSYRLLEIYRQDMMPLFPFVWISLDESPEKLFRERPMLYMAIMAAACQENVEAQKDLSQRWREEVSRRIWMDSEKSVPLLQGILVYLAWHHTHRLLGSQLSHLMYMAMSLVTELGLDKESSPSTKTSVGVLDEITRGLVTGIPEFTGTLERIVLKIEGAMGEGAAMSPPRYLPLLFNDMRQRLIDIWVKVEESSKAASQNADTGASSAPGDFDPDSMVMDEQTEALLFSFFGGNAYAFPASEYSTAKFSRLIVFGDSFSDNGNGSWVVSNGSWPKDPAYYGHSFSNGPKWNDIVAKNLGLELINLATGGATTNNDFVVGGTGADSTIPVPSAADQVASFLSWDKPQPGDIFVHWIGGNDILFNTNITGGQVTSLISADVDQLYQAGAKTIILANYLQITTFPAVYNSSDYDIPSVQIYSNALTEGLKNIAAGYSAFVQTAVIDVGGLFHDITSNPKAYGIDKKYVHPPTACLTGVYTSEGVPRHLCSDPKRHLFFDSYHPAKEVHAMIANLFEKAIHGFSARA</sequence>
<dbReference type="GO" id="GO:0005506">
    <property type="term" value="F:iron ion binding"/>
    <property type="evidence" value="ECO:0007669"/>
    <property type="project" value="InterPro"/>
</dbReference>
<dbReference type="AlphaFoldDB" id="A0A8H4XBC0"/>
<dbReference type="InterPro" id="IPR036514">
    <property type="entry name" value="SGNH_hydro_sf"/>
</dbReference>
<dbReference type="CDD" id="cd01846">
    <property type="entry name" value="fatty_acyltransferase_like"/>
    <property type="match status" value="1"/>
</dbReference>
<keyword evidence="10" id="KW-1185">Reference proteome</keyword>
<evidence type="ECO:0000313" key="10">
    <source>
        <dbReference type="Proteomes" id="UP000622797"/>
    </source>
</evidence>
<dbReference type="InterPro" id="IPR050364">
    <property type="entry name" value="Cytochrome_P450_fung"/>
</dbReference>
<proteinExistence type="inferred from homology"/>
<dbReference type="InterPro" id="IPR002401">
    <property type="entry name" value="Cyt_P450_E_grp-I"/>
</dbReference>
<accession>A0A8H4XBC0</accession>
<evidence type="ECO:0000256" key="4">
    <source>
        <dbReference type="ARBA" id="ARBA00022723"/>
    </source>
</evidence>
<keyword evidence="3 8" id="KW-0349">Heme</keyword>
<keyword evidence="4 8" id="KW-0479">Metal-binding</keyword>
<protein>
    <recommendedName>
        <fullName evidence="11">Cytochrome P450 monooxygenase</fullName>
    </recommendedName>
</protein>
<dbReference type="SUPFAM" id="SSF48264">
    <property type="entry name" value="Cytochrome P450"/>
    <property type="match status" value="1"/>
</dbReference>
<keyword evidence="5" id="KW-0560">Oxidoreductase</keyword>
<keyword evidence="7" id="KW-0503">Monooxygenase</keyword>
<organism evidence="9 10">
    <name type="scientific">Fusarium sarcochroum</name>
    <dbReference type="NCBI Taxonomy" id="1208366"/>
    <lineage>
        <taxon>Eukaryota</taxon>
        <taxon>Fungi</taxon>
        <taxon>Dikarya</taxon>
        <taxon>Ascomycota</taxon>
        <taxon>Pezizomycotina</taxon>
        <taxon>Sordariomycetes</taxon>
        <taxon>Hypocreomycetidae</taxon>
        <taxon>Hypocreales</taxon>
        <taxon>Nectriaceae</taxon>
        <taxon>Fusarium</taxon>
        <taxon>Fusarium lateritium species complex</taxon>
    </lineage>
</organism>
<dbReference type="PANTHER" id="PTHR46300:SF1">
    <property type="entry name" value="P450, PUTATIVE (EUROFUNG)-RELATED"/>
    <property type="match status" value="1"/>
</dbReference>
<dbReference type="OrthoDB" id="1470350at2759"/>
<dbReference type="Pfam" id="PF00067">
    <property type="entry name" value="p450"/>
    <property type="match status" value="1"/>
</dbReference>
<comment type="cofactor">
    <cofactor evidence="1 8">
        <name>heme</name>
        <dbReference type="ChEBI" id="CHEBI:30413"/>
    </cofactor>
</comment>
<feature type="binding site" description="axial binding residue" evidence="8">
    <location>
        <position position="451"/>
    </location>
    <ligand>
        <name>heme</name>
        <dbReference type="ChEBI" id="CHEBI:30413"/>
    </ligand>
    <ligandPart>
        <name>Fe</name>
        <dbReference type="ChEBI" id="CHEBI:18248"/>
    </ligandPart>
</feature>
<dbReference type="PRINTS" id="PR00385">
    <property type="entry name" value="P450"/>
</dbReference>
<dbReference type="SUPFAM" id="SSF52266">
    <property type="entry name" value="SGNH hydrolase"/>
    <property type="match status" value="1"/>
</dbReference>
<dbReference type="CDD" id="cd12148">
    <property type="entry name" value="fungal_TF_MHR"/>
    <property type="match status" value="1"/>
</dbReference>
<evidence type="ECO:0008006" key="11">
    <source>
        <dbReference type="Google" id="ProtNLM"/>
    </source>
</evidence>
<gene>
    <name evidence="9" type="ORF">FSARC_4589</name>
</gene>
<dbReference type="GO" id="GO:0016788">
    <property type="term" value="F:hydrolase activity, acting on ester bonds"/>
    <property type="evidence" value="ECO:0007669"/>
    <property type="project" value="InterPro"/>
</dbReference>
<dbReference type="Pfam" id="PF00657">
    <property type="entry name" value="Lipase_GDSL"/>
    <property type="match status" value="1"/>
</dbReference>
<comment type="caution">
    <text evidence="9">The sequence shown here is derived from an EMBL/GenBank/DDBJ whole genome shotgun (WGS) entry which is preliminary data.</text>
</comment>
<dbReference type="EMBL" id="JABEXW010000215">
    <property type="protein sequence ID" value="KAF4967936.1"/>
    <property type="molecule type" value="Genomic_DNA"/>
</dbReference>
<dbReference type="InterPro" id="IPR001128">
    <property type="entry name" value="Cyt_P450"/>
</dbReference>
<dbReference type="PANTHER" id="PTHR46300">
    <property type="entry name" value="P450, PUTATIVE (EUROFUNG)-RELATED-RELATED"/>
    <property type="match status" value="1"/>
</dbReference>
<dbReference type="InterPro" id="IPR001087">
    <property type="entry name" value="GDSL"/>
</dbReference>
<dbReference type="GO" id="GO:0016705">
    <property type="term" value="F:oxidoreductase activity, acting on paired donors, with incorporation or reduction of molecular oxygen"/>
    <property type="evidence" value="ECO:0007669"/>
    <property type="project" value="InterPro"/>
</dbReference>
<evidence type="ECO:0000256" key="2">
    <source>
        <dbReference type="ARBA" id="ARBA00010617"/>
    </source>
</evidence>
<dbReference type="Gene3D" id="1.10.630.10">
    <property type="entry name" value="Cytochrome P450"/>
    <property type="match status" value="1"/>
</dbReference>
<evidence type="ECO:0000256" key="8">
    <source>
        <dbReference type="PIRSR" id="PIRSR602401-1"/>
    </source>
</evidence>